<dbReference type="RefSeq" id="WP_097010152.1">
    <property type="nucleotide sequence ID" value="NZ_OBEJ01000009.1"/>
</dbReference>
<gene>
    <name evidence="2" type="ORF">SAMN06269185_3275</name>
</gene>
<dbReference type="Proteomes" id="UP000219453">
    <property type="component" value="Unassembled WGS sequence"/>
</dbReference>
<dbReference type="OrthoDB" id="351272at2157"/>
<organism evidence="2 3">
    <name type="scientific">Natronoarchaeum philippinense</name>
    <dbReference type="NCBI Taxonomy" id="558529"/>
    <lineage>
        <taxon>Archaea</taxon>
        <taxon>Methanobacteriati</taxon>
        <taxon>Methanobacteriota</taxon>
        <taxon>Stenosarchaea group</taxon>
        <taxon>Halobacteria</taxon>
        <taxon>Halobacteriales</taxon>
        <taxon>Natronoarchaeaceae</taxon>
    </lineage>
</organism>
<proteinExistence type="predicted"/>
<dbReference type="EMBL" id="OBEJ01000009">
    <property type="protein sequence ID" value="SNZ18167.1"/>
    <property type="molecule type" value="Genomic_DNA"/>
</dbReference>
<dbReference type="AlphaFoldDB" id="A0A285PA88"/>
<evidence type="ECO:0000313" key="2">
    <source>
        <dbReference type="EMBL" id="SNZ18167.1"/>
    </source>
</evidence>
<accession>A0A285PA88</accession>
<keyword evidence="3" id="KW-1185">Reference proteome</keyword>
<name>A0A285PA88_NATPI</name>
<reference evidence="3" key="1">
    <citation type="submission" date="2017-09" db="EMBL/GenBank/DDBJ databases">
        <authorList>
            <person name="Varghese N."/>
            <person name="Submissions S."/>
        </authorList>
    </citation>
    <scope>NUCLEOTIDE SEQUENCE [LARGE SCALE GENOMIC DNA]</scope>
    <source>
        <strain evidence="3">DSM 27208</strain>
    </source>
</reference>
<sequence length="161" mass="17596">MTNFDFDIRGVGAHKRELQDEAADWSKPSGTWHVGTAVEYGVFLEFGTSKMDPKPFFRPALAEAERDLSAFVRDNTETSLEQIDGPRELVRVIALALERRVKEIITEKGLVDTGVLRASVLAVPSSPSSLPDAEDFDPPETGSLPANAGQDLVQRNIEVSA</sequence>
<feature type="region of interest" description="Disordered" evidence="1">
    <location>
        <begin position="124"/>
        <end position="151"/>
    </location>
</feature>
<evidence type="ECO:0000256" key="1">
    <source>
        <dbReference type="SAM" id="MobiDB-lite"/>
    </source>
</evidence>
<protein>
    <submittedName>
        <fullName evidence="2">Phage protein, HK97 gp10 family</fullName>
    </submittedName>
</protein>
<evidence type="ECO:0000313" key="3">
    <source>
        <dbReference type="Proteomes" id="UP000219453"/>
    </source>
</evidence>